<organism evidence="1 2">
    <name type="scientific">Mya arenaria</name>
    <name type="common">Soft-shell clam</name>
    <dbReference type="NCBI Taxonomy" id="6604"/>
    <lineage>
        <taxon>Eukaryota</taxon>
        <taxon>Metazoa</taxon>
        <taxon>Spiralia</taxon>
        <taxon>Lophotrochozoa</taxon>
        <taxon>Mollusca</taxon>
        <taxon>Bivalvia</taxon>
        <taxon>Autobranchia</taxon>
        <taxon>Heteroconchia</taxon>
        <taxon>Euheterodonta</taxon>
        <taxon>Imparidentia</taxon>
        <taxon>Neoheterodontei</taxon>
        <taxon>Myida</taxon>
        <taxon>Myoidea</taxon>
        <taxon>Myidae</taxon>
        <taxon>Mya</taxon>
    </lineage>
</organism>
<evidence type="ECO:0000313" key="2">
    <source>
        <dbReference type="Proteomes" id="UP001164746"/>
    </source>
</evidence>
<evidence type="ECO:0000313" key="1">
    <source>
        <dbReference type="EMBL" id="WAR16094.1"/>
    </source>
</evidence>
<keyword evidence="2" id="KW-1185">Reference proteome</keyword>
<dbReference type="Proteomes" id="UP001164746">
    <property type="component" value="Chromosome 10"/>
</dbReference>
<sequence length="279" mass="33476">MNIWLVDLNPTARFCPRRRRNEVGIYISVYDAKATDTNEVGLEHYFLMHTTELLYEEFCKVGTVNIRARFEAKKILNDMYIERFETAYDIKLVRRLKKYQDVLARELSKMRDLDNEMELNRDQFMNCVRNTLSNTQNSIKTLQQYKDIAASPKARKMFHKDLLDLYFTIIEKWRMYYKIFEVEIVTPLLQIHTICENEKQTEIRRKIIAMVREMQQMLEPNYDLQTVSHPEMAKKIIRREVPVFLGLLSLVPMGVDRVADIDIMIDEYSREFRMDFIKE</sequence>
<protein>
    <submittedName>
        <fullName evidence="1">Uncharacterized protein</fullName>
    </submittedName>
</protein>
<name>A0ABY7F3Y4_MYAAR</name>
<reference evidence="1" key="1">
    <citation type="submission" date="2022-11" db="EMBL/GenBank/DDBJ databases">
        <title>Centuries of genome instability and evolution in soft-shell clam transmissible cancer (bioRxiv).</title>
        <authorList>
            <person name="Hart S.F.M."/>
            <person name="Yonemitsu M.A."/>
            <person name="Giersch R.M."/>
            <person name="Beal B.F."/>
            <person name="Arriagada G."/>
            <person name="Davis B.W."/>
            <person name="Ostrander E.A."/>
            <person name="Goff S.P."/>
            <person name="Metzger M.J."/>
        </authorList>
    </citation>
    <scope>NUCLEOTIDE SEQUENCE</scope>
    <source>
        <strain evidence="1">MELC-2E11</strain>
        <tissue evidence="1">Siphon/mantle</tissue>
    </source>
</reference>
<proteinExistence type="predicted"/>
<gene>
    <name evidence="1" type="ORF">MAR_030688</name>
</gene>
<dbReference type="EMBL" id="CP111021">
    <property type="protein sequence ID" value="WAR16094.1"/>
    <property type="molecule type" value="Genomic_DNA"/>
</dbReference>
<accession>A0ABY7F3Y4</accession>